<dbReference type="InterPro" id="IPR020846">
    <property type="entry name" value="MFS_dom"/>
</dbReference>
<keyword evidence="4 8" id="KW-1003">Cell membrane</keyword>
<dbReference type="GO" id="GO:0042910">
    <property type="term" value="F:xenobiotic transmembrane transporter activity"/>
    <property type="evidence" value="ECO:0007669"/>
    <property type="project" value="InterPro"/>
</dbReference>
<name>A0A4Q9WRP6_STAHO</name>
<keyword evidence="6 8" id="KW-1133">Transmembrane helix</keyword>
<proteinExistence type="inferred from homology"/>
<dbReference type="PROSITE" id="PS50850">
    <property type="entry name" value="MFS"/>
    <property type="match status" value="1"/>
</dbReference>
<dbReference type="InterPro" id="IPR036259">
    <property type="entry name" value="MFS_trans_sf"/>
</dbReference>
<evidence type="ECO:0000256" key="5">
    <source>
        <dbReference type="ARBA" id="ARBA00022692"/>
    </source>
</evidence>
<dbReference type="Gene3D" id="1.20.1720.10">
    <property type="entry name" value="Multidrug resistance protein D"/>
    <property type="match status" value="1"/>
</dbReference>
<feature type="transmembrane region" description="Helical" evidence="8">
    <location>
        <begin position="310"/>
        <end position="335"/>
    </location>
</feature>
<comment type="caution">
    <text evidence="9">The sequence shown here is derived from an EMBL/GenBank/DDBJ whole genome shotgun (WGS) entry which is preliminary data.</text>
</comment>
<reference evidence="9 10" key="1">
    <citation type="submission" date="2022-06" db="EMBL/GenBank/DDBJ databases">
        <title>Staphylococcus hominis ShoR14 genome sequence.</title>
        <authorList>
            <person name="Yeo C.C."/>
            <person name="Chew C.H."/>
            <person name="Che Hamzah A.M."/>
            <person name="Al-Trad E.I."/>
        </authorList>
    </citation>
    <scope>NUCLEOTIDE SEQUENCE [LARGE SCALE GENOMIC DNA]</scope>
    <source>
        <strain evidence="9 10">ShoR14</strain>
    </source>
</reference>
<dbReference type="AlphaFoldDB" id="A0A4Q9WRP6"/>
<comment type="subcellular location">
    <subcellularLocation>
        <location evidence="1 8">Cell membrane</location>
        <topology evidence="1 8">Multi-pass membrane protein</topology>
    </subcellularLocation>
</comment>
<dbReference type="EMBL" id="JAGHKT020000002">
    <property type="protein sequence ID" value="MCM5671594.1"/>
    <property type="molecule type" value="Genomic_DNA"/>
</dbReference>
<gene>
    <name evidence="9" type="ORF">J7T32_002275</name>
</gene>
<accession>A0A4Q9WRP6</accession>
<evidence type="ECO:0000256" key="3">
    <source>
        <dbReference type="ARBA" id="ARBA00022448"/>
    </source>
</evidence>
<feature type="transmembrane region" description="Helical" evidence="8">
    <location>
        <begin position="12"/>
        <end position="29"/>
    </location>
</feature>
<dbReference type="InterPro" id="IPR011701">
    <property type="entry name" value="MFS"/>
</dbReference>
<feature type="transmembrane region" description="Helical" evidence="8">
    <location>
        <begin position="372"/>
        <end position="392"/>
    </location>
</feature>
<evidence type="ECO:0000256" key="1">
    <source>
        <dbReference type="ARBA" id="ARBA00004651"/>
    </source>
</evidence>
<feature type="transmembrane region" description="Helical" evidence="8">
    <location>
        <begin position="80"/>
        <end position="99"/>
    </location>
</feature>
<feature type="transmembrane region" description="Helical" evidence="8">
    <location>
        <begin position="138"/>
        <end position="160"/>
    </location>
</feature>
<keyword evidence="3 8" id="KW-0813">Transport</keyword>
<dbReference type="PANTHER" id="PTHR23502:SF132">
    <property type="entry name" value="POLYAMINE TRANSPORTER 2-RELATED"/>
    <property type="match status" value="1"/>
</dbReference>
<feature type="transmembrane region" description="Helical" evidence="8">
    <location>
        <begin position="49"/>
        <end position="68"/>
    </location>
</feature>
<evidence type="ECO:0000256" key="4">
    <source>
        <dbReference type="ARBA" id="ARBA00022475"/>
    </source>
</evidence>
<feature type="transmembrane region" description="Helical" evidence="8">
    <location>
        <begin position="218"/>
        <end position="242"/>
    </location>
</feature>
<feature type="transmembrane region" description="Helical" evidence="8">
    <location>
        <begin position="105"/>
        <end position="126"/>
    </location>
</feature>
<comment type="similarity">
    <text evidence="2 8">Belongs to the major facilitator superfamily. Bcr/CmlA family.</text>
</comment>
<dbReference type="SUPFAM" id="SSF103473">
    <property type="entry name" value="MFS general substrate transporter"/>
    <property type="match status" value="1"/>
</dbReference>
<feature type="transmembrane region" description="Helical" evidence="8">
    <location>
        <begin position="254"/>
        <end position="272"/>
    </location>
</feature>
<dbReference type="CDD" id="cd17320">
    <property type="entry name" value="MFS_MdfA_MDR_like"/>
    <property type="match status" value="1"/>
</dbReference>
<dbReference type="PANTHER" id="PTHR23502">
    <property type="entry name" value="MAJOR FACILITATOR SUPERFAMILY"/>
    <property type="match status" value="1"/>
</dbReference>
<keyword evidence="10" id="KW-1185">Reference proteome</keyword>
<organism evidence="9 10">
    <name type="scientific">Staphylococcus hominis</name>
    <dbReference type="NCBI Taxonomy" id="1290"/>
    <lineage>
        <taxon>Bacteria</taxon>
        <taxon>Bacillati</taxon>
        <taxon>Bacillota</taxon>
        <taxon>Bacilli</taxon>
        <taxon>Bacillales</taxon>
        <taxon>Staphylococcaceae</taxon>
        <taxon>Staphylococcus</taxon>
    </lineage>
</organism>
<dbReference type="GO" id="GO:0005886">
    <property type="term" value="C:plasma membrane"/>
    <property type="evidence" value="ECO:0007669"/>
    <property type="project" value="UniProtKB-SubCell"/>
</dbReference>
<evidence type="ECO:0000256" key="2">
    <source>
        <dbReference type="ARBA" id="ARBA00006236"/>
    </source>
</evidence>
<dbReference type="FunFam" id="1.20.1720.10:FF:000005">
    <property type="entry name" value="Bcr/CflA family efflux transporter"/>
    <property type="match status" value="1"/>
</dbReference>
<feature type="transmembrane region" description="Helical" evidence="8">
    <location>
        <begin position="347"/>
        <end position="366"/>
    </location>
</feature>
<evidence type="ECO:0000256" key="8">
    <source>
        <dbReference type="RuleBase" id="RU365088"/>
    </source>
</evidence>
<dbReference type="InterPro" id="IPR004812">
    <property type="entry name" value="Efflux_drug-R_Bcr/CmlA"/>
</dbReference>
<dbReference type="Proteomes" id="UP000665944">
    <property type="component" value="Unassembled WGS sequence"/>
</dbReference>
<protein>
    <recommendedName>
        <fullName evidence="8">Bcr/CflA family efflux transporter</fullName>
    </recommendedName>
</protein>
<sequence>MEQRHNQDKHSLLFIIILGMLTAIGPLAIDMFLPGLPELKNDFNTTTAHAQLTLSFFMIGLGIGNLFVGPISDSLGRKKPLIIVMTIFTLASLGIIFVHNIWLMIILRLLQGITGGGAAVISRAIASDLYKGNELTKFLSLLMLVNGVAPVIAPALGGIILSVAVWRVIFVILTIFGILMVMGSLTKIPESLSLEYRDSSGIKVIFQNFKSLLGTPRFVLPMLIQGVSFILLFSYISASPFLVQKIYGVSPLHFSWMFAGIGITLIVSSQLTGKLVDYIHTQTLLRLLTCIQIIGVCIVSLTLIQHGSFIFLVIGFITLVAPVTGVATLGFSIAMEESTTGNGSASSLLGLVQFLFGGIVTPLVNVKGEYNSMPYLTIIISAIVILVILHLINFKVFKTKR</sequence>
<dbReference type="Pfam" id="PF07690">
    <property type="entry name" value="MFS_1"/>
    <property type="match status" value="1"/>
</dbReference>
<evidence type="ECO:0000313" key="10">
    <source>
        <dbReference type="Proteomes" id="UP000665944"/>
    </source>
</evidence>
<dbReference type="NCBIfam" id="TIGR00710">
    <property type="entry name" value="efflux_Bcr_CflA"/>
    <property type="match status" value="1"/>
</dbReference>
<feature type="transmembrane region" description="Helical" evidence="8">
    <location>
        <begin position="284"/>
        <end position="304"/>
    </location>
</feature>
<evidence type="ECO:0000313" key="9">
    <source>
        <dbReference type="EMBL" id="MCM5671594.1"/>
    </source>
</evidence>
<evidence type="ECO:0000256" key="7">
    <source>
        <dbReference type="ARBA" id="ARBA00023136"/>
    </source>
</evidence>
<evidence type="ECO:0000256" key="6">
    <source>
        <dbReference type="ARBA" id="ARBA00022989"/>
    </source>
</evidence>
<dbReference type="RefSeq" id="WP_017174923.1">
    <property type="nucleotide sequence ID" value="NZ_CABMJU010000060.1"/>
</dbReference>
<dbReference type="GO" id="GO:1990961">
    <property type="term" value="P:xenobiotic detoxification by transmembrane export across the plasma membrane"/>
    <property type="evidence" value="ECO:0007669"/>
    <property type="project" value="InterPro"/>
</dbReference>
<keyword evidence="5 8" id="KW-0812">Transmembrane</keyword>
<keyword evidence="7 8" id="KW-0472">Membrane</keyword>
<feature type="transmembrane region" description="Helical" evidence="8">
    <location>
        <begin position="166"/>
        <end position="185"/>
    </location>
</feature>